<feature type="transmembrane region" description="Helical" evidence="2">
    <location>
        <begin position="210"/>
        <end position="232"/>
    </location>
</feature>
<reference evidence="4 5" key="1">
    <citation type="submission" date="2016-11" db="EMBL/GenBank/DDBJ databases">
        <authorList>
            <person name="Jaros S."/>
            <person name="Januszkiewicz K."/>
            <person name="Wedrychowicz H."/>
        </authorList>
    </citation>
    <scope>NUCLEOTIDE SEQUENCE [LARGE SCALE GENOMIC DNA]</scope>
    <source>
        <strain evidence="4 5">YL228</strain>
    </source>
</reference>
<feature type="chain" id="PRO_5038376494" evidence="3">
    <location>
        <begin position="23"/>
        <end position="302"/>
    </location>
</feature>
<gene>
    <name evidence="4" type="ORF">SAMN02910280_2164</name>
</gene>
<evidence type="ECO:0000256" key="3">
    <source>
        <dbReference type="SAM" id="SignalP"/>
    </source>
</evidence>
<dbReference type="RefSeq" id="WP_072300401.1">
    <property type="nucleotide sequence ID" value="NZ_FPIP01000005.1"/>
</dbReference>
<evidence type="ECO:0000256" key="2">
    <source>
        <dbReference type="SAM" id="Phobius"/>
    </source>
</evidence>
<keyword evidence="2" id="KW-1133">Transmembrane helix</keyword>
<dbReference type="AlphaFoldDB" id="A0A1K1NSN0"/>
<proteinExistence type="predicted"/>
<dbReference type="EMBL" id="FPIP01000005">
    <property type="protein sequence ID" value="SFW37438.1"/>
    <property type="molecule type" value="Genomic_DNA"/>
</dbReference>
<dbReference type="Gene3D" id="3.10.310.50">
    <property type="match status" value="1"/>
</dbReference>
<evidence type="ECO:0000313" key="4">
    <source>
        <dbReference type="EMBL" id="SFW37438.1"/>
    </source>
</evidence>
<sequence length="302" mass="34163">MKRLVSFLMTAILCVCMVPLLTGCSEPENDYAGWNGNYQDSVLIDDRDLFTETQKRELDEAIQQKSKELEMNILIYVDGTYRSDADTKTFCDQTYDNWFGNDTDGLMYYLDLSGKTPAYDYISTSGKAILLYEENRELIFNHMDNYLPASGQEIKQEQIYDAIEEFLSQLSVNAKSTTSGTSFYHDKNKGTYIYYKHGELYITHKKPLIIWVRIWVVSIIIGLLTALITFLVSKGKYTFKAKTNPSIYLSKDAVNFTQRNDQHIRTYQSRSRISSSSSGGGHRSGGGGHHSGGSHGGGGHHR</sequence>
<evidence type="ECO:0000313" key="5">
    <source>
        <dbReference type="Proteomes" id="UP000183461"/>
    </source>
</evidence>
<evidence type="ECO:0000256" key="1">
    <source>
        <dbReference type="SAM" id="MobiDB-lite"/>
    </source>
</evidence>
<name>A0A1K1NSN0_RUMFL</name>
<feature type="region of interest" description="Disordered" evidence="1">
    <location>
        <begin position="265"/>
        <end position="302"/>
    </location>
</feature>
<keyword evidence="2" id="KW-0812">Transmembrane</keyword>
<dbReference type="Proteomes" id="UP000183461">
    <property type="component" value="Unassembled WGS sequence"/>
</dbReference>
<feature type="compositionally biased region" description="Gly residues" evidence="1">
    <location>
        <begin position="278"/>
        <end position="302"/>
    </location>
</feature>
<dbReference type="PROSITE" id="PS51257">
    <property type="entry name" value="PROKAR_LIPOPROTEIN"/>
    <property type="match status" value="1"/>
</dbReference>
<organism evidence="4 5">
    <name type="scientific">Ruminococcus flavefaciens</name>
    <dbReference type="NCBI Taxonomy" id="1265"/>
    <lineage>
        <taxon>Bacteria</taxon>
        <taxon>Bacillati</taxon>
        <taxon>Bacillota</taxon>
        <taxon>Clostridia</taxon>
        <taxon>Eubacteriales</taxon>
        <taxon>Oscillospiraceae</taxon>
        <taxon>Ruminococcus</taxon>
    </lineage>
</organism>
<protein>
    <submittedName>
        <fullName evidence="4">Uncharacterized protein</fullName>
    </submittedName>
</protein>
<keyword evidence="2" id="KW-0472">Membrane</keyword>
<accession>A0A1K1NSN0</accession>
<keyword evidence="3" id="KW-0732">Signal</keyword>
<feature type="signal peptide" evidence="3">
    <location>
        <begin position="1"/>
        <end position="22"/>
    </location>
</feature>